<dbReference type="Proteomes" id="UP000550260">
    <property type="component" value="Unassembled WGS sequence"/>
</dbReference>
<proteinExistence type="predicted"/>
<name>A0A8E1W766_9PSEU</name>
<dbReference type="Pfam" id="PF14175">
    <property type="entry name" value="YaaC"/>
    <property type="match status" value="1"/>
</dbReference>
<dbReference type="AlphaFoldDB" id="A0A8E1W766"/>
<evidence type="ECO:0008006" key="3">
    <source>
        <dbReference type="Google" id="ProtNLM"/>
    </source>
</evidence>
<dbReference type="EMBL" id="JACJHR010000091">
    <property type="protein sequence ID" value="MBB2505132.1"/>
    <property type="molecule type" value="Genomic_DNA"/>
</dbReference>
<dbReference type="RefSeq" id="WP_183126686.1">
    <property type="nucleotide sequence ID" value="NZ_JACJHR010000091.1"/>
</dbReference>
<protein>
    <recommendedName>
        <fullName evidence="3">YaaC-like protein</fullName>
    </recommendedName>
</protein>
<evidence type="ECO:0000313" key="2">
    <source>
        <dbReference type="Proteomes" id="UP000550260"/>
    </source>
</evidence>
<gene>
    <name evidence="1" type="ORF">H5411_39135</name>
</gene>
<accession>A0A8E1W766</accession>
<comment type="caution">
    <text evidence="1">The sequence shown here is derived from an EMBL/GenBank/DDBJ whole genome shotgun (WGS) entry which is preliminary data.</text>
</comment>
<sequence>MYDDQSMMLLRLRERRSSLRNLGQLASSTYRRETYSAAMQQFEELLHAASVVSPAARPLPLYYALNQAGRAIAALHAVGSWELKGHGLKAKTDASRINDMTVELQGKESGAFHAVAAATGSPSLPSAVSVEALWASLPEFMDNPLPGSERDRVLRIFPEMPVPGHAPPLIYEATITRLPGIAPEKESWVSSVADIMSNYPLIPPWSVEPMLPRCQQFDETTWDITMRWHISSEQQSTLEPTVESFYDGFAPAYIFSTDRFIRPKIDEENSALPSPLMTWWALLYAFSMLARYEPRKWVSLLDINESAYAVPLEFALHEAAEVIPQLVLGALDGVPTFRNRTITV</sequence>
<reference evidence="1 2" key="1">
    <citation type="submission" date="2020-08" db="EMBL/GenBank/DDBJ databases">
        <title>Amycolatopsis echigonensis JCM 21831.</title>
        <authorList>
            <person name="Tedsree N."/>
            <person name="Kuncharoen N."/>
            <person name="Likhitwitayawuid K."/>
            <person name="Tanasupawat S."/>
        </authorList>
    </citation>
    <scope>NUCLEOTIDE SEQUENCE [LARGE SCALE GENOMIC DNA]</scope>
    <source>
        <strain evidence="1 2">JCM 21831</strain>
    </source>
</reference>
<dbReference type="InterPro" id="IPR026988">
    <property type="entry name" value="YaaC-like"/>
</dbReference>
<organism evidence="1 2">
    <name type="scientific">Amycolatopsis echigonensis</name>
    <dbReference type="NCBI Taxonomy" id="2576905"/>
    <lineage>
        <taxon>Bacteria</taxon>
        <taxon>Bacillati</taxon>
        <taxon>Actinomycetota</taxon>
        <taxon>Actinomycetes</taxon>
        <taxon>Pseudonocardiales</taxon>
        <taxon>Pseudonocardiaceae</taxon>
        <taxon>Amycolatopsis</taxon>
    </lineage>
</organism>
<evidence type="ECO:0000313" key="1">
    <source>
        <dbReference type="EMBL" id="MBB2505132.1"/>
    </source>
</evidence>